<dbReference type="InterPro" id="IPR006379">
    <property type="entry name" value="HAD-SF_hydro_IIB"/>
</dbReference>
<dbReference type="HOGENOM" id="CLU_044146_1_0_6"/>
<reference evidence="3 4" key="1">
    <citation type="journal article" date="2014" name="Gut Pathog.">
        <title>Gene clusters of Hafnia alvei strain FB1 important in survival and pathogenesis: a draft genome perspective.</title>
        <authorList>
            <person name="Tan J.Y."/>
            <person name="Yin W.F."/>
            <person name="Chan K.G."/>
        </authorList>
    </citation>
    <scope>NUCLEOTIDE SEQUENCE [LARGE SCALE GENOMIC DNA]</scope>
    <source>
        <strain evidence="3 4">FB1</strain>
    </source>
</reference>
<keyword evidence="4" id="KW-1185">Reference proteome</keyword>
<keyword evidence="1" id="KW-0479">Metal-binding</keyword>
<dbReference type="PROSITE" id="PS01229">
    <property type="entry name" value="COF_2"/>
    <property type="match status" value="1"/>
</dbReference>
<dbReference type="PATRIC" id="fig|1453496.5.peg.3216"/>
<dbReference type="RefSeq" id="WP_025797520.1">
    <property type="nucleotide sequence ID" value="NZ_CP009706.1"/>
</dbReference>
<dbReference type="Gene3D" id="3.30.1240.10">
    <property type="match status" value="1"/>
</dbReference>
<evidence type="ECO:0000313" key="4">
    <source>
        <dbReference type="Proteomes" id="UP000029986"/>
    </source>
</evidence>
<name>A0A097R4Q5_HAFAL</name>
<dbReference type="InterPro" id="IPR000150">
    <property type="entry name" value="Cof"/>
</dbReference>
<dbReference type="AlphaFoldDB" id="A0A097R4Q5"/>
<evidence type="ECO:0000256" key="2">
    <source>
        <dbReference type="ARBA" id="ARBA00022801"/>
    </source>
</evidence>
<sequence>MSYRMIALDLDGTLLTSRKQILPESLAALDLARKAGLEVMIVTGRHHIAIHPFYQALNLNTPAICCNGTYLYDYQARSVLASNPLTAAQAHQVLKRLNDADIHGLMYVDDAMLYQQTSGHVIRSHAWAESLPENQRPTLLQVESLQQAANDVKAIWKFATSDTDIAKLRAFANGIESDLGLACEWSWHDQVDVAQAGNSKGNRLAEYVASRGIDMSEVIAFGDNFNDISMLESVGLGVAMGNSADEVKARAKAVIGGNEETSIADFLKQKVL</sequence>
<dbReference type="InterPro" id="IPR023214">
    <property type="entry name" value="HAD_sf"/>
</dbReference>
<dbReference type="eggNOG" id="COG0561">
    <property type="taxonomic scope" value="Bacteria"/>
</dbReference>
<dbReference type="OrthoDB" id="9781413at2"/>
<dbReference type="PANTHER" id="PTHR10000:SF58">
    <property type="entry name" value="PYRIDOXAL PHOSPHATE PHOSPHATASE YBHA"/>
    <property type="match status" value="1"/>
</dbReference>
<dbReference type="GO" id="GO:0016791">
    <property type="term" value="F:phosphatase activity"/>
    <property type="evidence" value="ECO:0007669"/>
    <property type="project" value="UniProtKB-ARBA"/>
</dbReference>
<dbReference type="PANTHER" id="PTHR10000">
    <property type="entry name" value="PHOSPHOSERINE PHOSPHATASE"/>
    <property type="match status" value="1"/>
</dbReference>
<evidence type="ECO:0000256" key="1">
    <source>
        <dbReference type="ARBA" id="ARBA00022723"/>
    </source>
</evidence>
<dbReference type="Pfam" id="PF08282">
    <property type="entry name" value="Hydrolase_3"/>
    <property type="match status" value="1"/>
</dbReference>
<dbReference type="NCBIfam" id="TIGR00099">
    <property type="entry name" value="Cof-subfamily"/>
    <property type="match status" value="1"/>
</dbReference>
<dbReference type="GO" id="GO:0005829">
    <property type="term" value="C:cytosol"/>
    <property type="evidence" value="ECO:0007669"/>
    <property type="project" value="TreeGrafter"/>
</dbReference>
<dbReference type="NCBIfam" id="TIGR01484">
    <property type="entry name" value="HAD-SF-IIB"/>
    <property type="match status" value="1"/>
</dbReference>
<organism evidence="3 4">
    <name type="scientific">Hafnia alvei FB1</name>
    <dbReference type="NCBI Taxonomy" id="1453496"/>
    <lineage>
        <taxon>Bacteria</taxon>
        <taxon>Pseudomonadati</taxon>
        <taxon>Pseudomonadota</taxon>
        <taxon>Gammaproteobacteria</taxon>
        <taxon>Enterobacterales</taxon>
        <taxon>Hafniaceae</taxon>
        <taxon>Hafnia</taxon>
    </lineage>
</organism>
<dbReference type="KEGG" id="hav:AT03_15710"/>
<dbReference type="InterPro" id="IPR036412">
    <property type="entry name" value="HAD-like_sf"/>
</dbReference>
<dbReference type="CDD" id="cd07516">
    <property type="entry name" value="HAD_Pase"/>
    <property type="match status" value="1"/>
</dbReference>
<keyword evidence="2" id="KW-0378">Hydrolase</keyword>
<gene>
    <name evidence="3" type="ORF">AT03_15710</name>
</gene>
<dbReference type="Gene3D" id="3.40.50.1000">
    <property type="entry name" value="HAD superfamily/HAD-like"/>
    <property type="match status" value="1"/>
</dbReference>
<dbReference type="SUPFAM" id="SSF56784">
    <property type="entry name" value="HAD-like"/>
    <property type="match status" value="1"/>
</dbReference>
<dbReference type="Proteomes" id="UP000029986">
    <property type="component" value="Chromosome"/>
</dbReference>
<dbReference type="EMBL" id="CP009706">
    <property type="protein sequence ID" value="AIU73688.1"/>
    <property type="molecule type" value="Genomic_DNA"/>
</dbReference>
<proteinExistence type="predicted"/>
<evidence type="ECO:0000313" key="3">
    <source>
        <dbReference type="EMBL" id="AIU73688.1"/>
    </source>
</evidence>
<dbReference type="NCBIfam" id="NF007821">
    <property type="entry name" value="PRK10530.1"/>
    <property type="match status" value="1"/>
</dbReference>
<accession>A0A097R4Q5</accession>
<dbReference type="GO" id="GO:0000287">
    <property type="term" value="F:magnesium ion binding"/>
    <property type="evidence" value="ECO:0007669"/>
    <property type="project" value="UniProtKB-ARBA"/>
</dbReference>
<protein>
    <submittedName>
        <fullName evidence="3">Pyridoxal phosphate phosphatase</fullName>
    </submittedName>
</protein>